<evidence type="ECO:0000256" key="4">
    <source>
        <dbReference type="ARBA" id="ARBA00012146"/>
    </source>
</evidence>
<keyword evidence="6" id="KW-0479">Metal-binding</keyword>
<dbReference type="SUPFAM" id="SSF50324">
    <property type="entry name" value="Inorganic pyrophosphatase"/>
    <property type="match status" value="1"/>
</dbReference>
<evidence type="ECO:0000256" key="6">
    <source>
        <dbReference type="ARBA" id="ARBA00022723"/>
    </source>
</evidence>
<dbReference type="InterPro" id="IPR008162">
    <property type="entry name" value="Pyrophosphatase"/>
</dbReference>
<evidence type="ECO:0000256" key="2">
    <source>
        <dbReference type="ARBA" id="ARBA00004496"/>
    </source>
</evidence>
<evidence type="ECO:0000256" key="9">
    <source>
        <dbReference type="ARBA" id="ARBA00032535"/>
    </source>
</evidence>
<dbReference type="FunFam" id="3.90.80.10:FF:000004">
    <property type="entry name" value="Inorganic pyrophosphatase"/>
    <property type="match status" value="1"/>
</dbReference>
<gene>
    <name evidence="12" type="primary">LOC118412098</name>
</gene>
<evidence type="ECO:0000256" key="10">
    <source>
        <dbReference type="ARBA" id="ARBA00040300"/>
    </source>
</evidence>
<name>A0A9J7MKH7_BRAFL</name>
<evidence type="ECO:0000313" key="11">
    <source>
        <dbReference type="Proteomes" id="UP000001554"/>
    </source>
</evidence>
<dbReference type="Proteomes" id="UP000001554">
    <property type="component" value="Chromosome 3"/>
</dbReference>
<evidence type="ECO:0000256" key="3">
    <source>
        <dbReference type="ARBA" id="ARBA00006220"/>
    </source>
</evidence>
<dbReference type="OrthoDB" id="1608002at2759"/>
<dbReference type="Pfam" id="PF00719">
    <property type="entry name" value="Pyrophosphatase"/>
    <property type="match status" value="1"/>
</dbReference>
<keyword evidence="7" id="KW-0378">Hydrolase</keyword>
<evidence type="ECO:0000256" key="5">
    <source>
        <dbReference type="ARBA" id="ARBA00022490"/>
    </source>
</evidence>
<sequence>MKRISPVRPFTPSRAVASMLPGCGSRVLLNLLVPAKPLRFPPLRFPSRLLGTMAYQTIERGAPNTLDYRIYFKGPEGPVSPFHDIPLFSNSENKTFNMVVEVPRWTNAKMEIATKEKLNPIKQDVKKGKLRYVANCFPHKGYIWNYGALPQTWEDPNCKDESTQCMGDNDPIDVCEIGHRVKRRGEIVQVKVLGTLALIDEGETDWKLIAVDVEDPMAKEMDDIQDVEKKFPGLLSATVEWFKIYKMPDGKPPNTFAFNDESKNRDFAHKIIEETHQHWKALVNKTVKDTKGLAIANVSVEGSAEKLSAADAQATIDASPEPKPAEEIDAAKIDKWYYIDLKNKSVL</sequence>
<proteinExistence type="inferred from homology"/>
<accession>A0A9J7MKH7</accession>
<comment type="similarity">
    <text evidence="3">Belongs to the PPase family.</text>
</comment>
<evidence type="ECO:0000313" key="12">
    <source>
        <dbReference type="RefSeq" id="XP_035670621.1"/>
    </source>
</evidence>
<dbReference type="KEGG" id="bfo:118412098"/>
<dbReference type="AlphaFoldDB" id="A0A9J7MKH7"/>
<dbReference type="InterPro" id="IPR036649">
    <property type="entry name" value="Pyrophosphatase_sf"/>
</dbReference>
<dbReference type="GO" id="GO:0005737">
    <property type="term" value="C:cytoplasm"/>
    <property type="evidence" value="ECO:0007669"/>
    <property type="project" value="UniProtKB-SubCell"/>
</dbReference>
<dbReference type="GO" id="GO:0004427">
    <property type="term" value="F:inorganic diphosphate phosphatase activity"/>
    <property type="evidence" value="ECO:0000318"/>
    <property type="project" value="GO_Central"/>
</dbReference>
<keyword evidence="11" id="KW-1185">Reference proteome</keyword>
<dbReference type="PROSITE" id="PS00387">
    <property type="entry name" value="PPASE"/>
    <property type="match status" value="1"/>
</dbReference>
<reference evidence="11" key="1">
    <citation type="journal article" date="2020" name="Nat. Ecol. Evol.">
        <title>Deeply conserved synteny resolves early events in vertebrate evolution.</title>
        <authorList>
            <person name="Simakov O."/>
            <person name="Marletaz F."/>
            <person name="Yue J.X."/>
            <person name="O'Connell B."/>
            <person name="Jenkins J."/>
            <person name="Brandt A."/>
            <person name="Calef R."/>
            <person name="Tung C.H."/>
            <person name="Huang T.K."/>
            <person name="Schmutz J."/>
            <person name="Satoh N."/>
            <person name="Yu J.K."/>
            <person name="Putnam N.H."/>
            <person name="Green R.E."/>
            <person name="Rokhsar D.S."/>
        </authorList>
    </citation>
    <scope>NUCLEOTIDE SEQUENCE [LARGE SCALE GENOMIC DNA]</scope>
    <source>
        <strain evidence="11">S238N-H82</strain>
    </source>
</reference>
<evidence type="ECO:0000256" key="1">
    <source>
        <dbReference type="ARBA" id="ARBA00001946"/>
    </source>
</evidence>
<comment type="cofactor">
    <cofactor evidence="1">
        <name>Mg(2+)</name>
        <dbReference type="ChEBI" id="CHEBI:18420"/>
    </cofactor>
</comment>
<keyword evidence="5" id="KW-0963">Cytoplasm</keyword>
<dbReference type="GeneID" id="118412098"/>
<dbReference type="EC" id="3.6.1.1" evidence="4"/>
<comment type="subcellular location">
    <subcellularLocation>
        <location evidence="2">Cytoplasm</location>
    </subcellularLocation>
</comment>
<dbReference type="CDD" id="cd00412">
    <property type="entry name" value="pyrophosphatase"/>
    <property type="match status" value="1"/>
</dbReference>
<dbReference type="Gene3D" id="3.90.80.10">
    <property type="entry name" value="Inorganic pyrophosphatase"/>
    <property type="match status" value="1"/>
</dbReference>
<keyword evidence="8" id="KW-0460">Magnesium</keyword>
<dbReference type="GO" id="GO:0006796">
    <property type="term" value="P:phosphate-containing compound metabolic process"/>
    <property type="evidence" value="ECO:0000318"/>
    <property type="project" value="GO_Central"/>
</dbReference>
<dbReference type="GO" id="GO:0000287">
    <property type="term" value="F:magnesium ion binding"/>
    <property type="evidence" value="ECO:0007669"/>
    <property type="project" value="InterPro"/>
</dbReference>
<organism evidence="11 12">
    <name type="scientific">Branchiostoma floridae</name>
    <name type="common">Florida lancelet</name>
    <name type="synonym">Amphioxus</name>
    <dbReference type="NCBI Taxonomy" id="7739"/>
    <lineage>
        <taxon>Eukaryota</taxon>
        <taxon>Metazoa</taxon>
        <taxon>Chordata</taxon>
        <taxon>Cephalochordata</taxon>
        <taxon>Leptocardii</taxon>
        <taxon>Amphioxiformes</taxon>
        <taxon>Branchiostomatidae</taxon>
        <taxon>Branchiostoma</taxon>
    </lineage>
</organism>
<dbReference type="PANTHER" id="PTHR10286">
    <property type="entry name" value="INORGANIC PYROPHOSPHATASE"/>
    <property type="match status" value="1"/>
</dbReference>
<dbReference type="RefSeq" id="XP_035670621.1">
    <property type="nucleotide sequence ID" value="XM_035814728.1"/>
</dbReference>
<evidence type="ECO:0000256" key="7">
    <source>
        <dbReference type="ARBA" id="ARBA00022801"/>
    </source>
</evidence>
<dbReference type="OMA" id="LYANEQK"/>
<evidence type="ECO:0000256" key="8">
    <source>
        <dbReference type="ARBA" id="ARBA00022842"/>
    </source>
</evidence>
<protein>
    <recommendedName>
        <fullName evidence="10">Inorganic pyrophosphatase</fullName>
        <ecNumber evidence="4">3.6.1.1</ecNumber>
    </recommendedName>
    <alternativeName>
        <fullName evidence="9">Pyrophosphate phospho-hydrolase</fullName>
    </alternativeName>
</protein>
<reference evidence="12" key="2">
    <citation type="submission" date="2025-08" db="UniProtKB">
        <authorList>
            <consortium name="RefSeq"/>
        </authorList>
    </citation>
    <scope>IDENTIFICATION</scope>
    <source>
        <strain evidence="12">S238N-H82</strain>
        <tissue evidence="12">Testes</tissue>
    </source>
</reference>